<feature type="compositionally biased region" description="Basic and acidic residues" evidence="4">
    <location>
        <begin position="28"/>
        <end position="104"/>
    </location>
</feature>
<feature type="binding site" evidence="3">
    <location>
        <position position="272"/>
    </location>
    <ligand>
        <name>ATP</name>
        <dbReference type="ChEBI" id="CHEBI:30616"/>
    </ligand>
</feature>
<dbReference type="EMBL" id="JAPFFF010000023">
    <property type="protein sequence ID" value="KAK8852347.1"/>
    <property type="molecule type" value="Genomic_DNA"/>
</dbReference>
<dbReference type="InterPro" id="IPR011990">
    <property type="entry name" value="TPR-like_helical_dom_sf"/>
</dbReference>
<organism evidence="6 7">
    <name type="scientific">Tritrichomonas musculus</name>
    <dbReference type="NCBI Taxonomy" id="1915356"/>
    <lineage>
        <taxon>Eukaryota</taxon>
        <taxon>Metamonada</taxon>
        <taxon>Parabasalia</taxon>
        <taxon>Tritrichomonadida</taxon>
        <taxon>Tritrichomonadidae</taxon>
        <taxon>Tritrichomonas</taxon>
    </lineage>
</organism>
<evidence type="ECO:0000256" key="2">
    <source>
        <dbReference type="ARBA" id="ARBA00022840"/>
    </source>
</evidence>
<dbReference type="Pfam" id="PF00069">
    <property type="entry name" value="Pkinase"/>
    <property type="match status" value="3"/>
</dbReference>
<feature type="domain" description="Protein kinase" evidence="5">
    <location>
        <begin position="243"/>
        <end position="518"/>
    </location>
</feature>
<feature type="region of interest" description="Disordered" evidence="4">
    <location>
        <begin position="550"/>
        <end position="577"/>
    </location>
</feature>
<feature type="binding site" evidence="3">
    <location>
        <position position="963"/>
    </location>
    <ligand>
        <name>ATP</name>
        <dbReference type="ChEBI" id="CHEBI:30616"/>
    </ligand>
</feature>
<dbReference type="Gene3D" id="1.10.510.10">
    <property type="entry name" value="Transferase(Phosphotransferase) domain 1"/>
    <property type="match status" value="3"/>
</dbReference>
<dbReference type="PROSITE" id="PS00108">
    <property type="entry name" value="PROTEIN_KINASE_ST"/>
    <property type="match status" value="3"/>
</dbReference>
<dbReference type="PANTHER" id="PTHR44329">
    <property type="entry name" value="SERINE/THREONINE-PROTEIN KINASE TNNI3K-RELATED"/>
    <property type="match status" value="1"/>
</dbReference>
<feature type="domain" description="Protein kinase" evidence="5">
    <location>
        <begin position="934"/>
        <end position="1203"/>
    </location>
</feature>
<evidence type="ECO:0000256" key="4">
    <source>
        <dbReference type="SAM" id="MobiDB-lite"/>
    </source>
</evidence>
<dbReference type="InterPro" id="IPR008271">
    <property type="entry name" value="Ser/Thr_kinase_AS"/>
</dbReference>
<keyword evidence="2 3" id="KW-0067">ATP-binding</keyword>
<evidence type="ECO:0000313" key="7">
    <source>
        <dbReference type="Proteomes" id="UP001470230"/>
    </source>
</evidence>
<gene>
    <name evidence="6" type="ORF">M9Y10_017321</name>
</gene>
<feature type="compositionally biased region" description="Basic residues" evidence="4">
    <location>
        <begin position="177"/>
        <end position="193"/>
    </location>
</feature>
<dbReference type="Gene3D" id="1.25.40.10">
    <property type="entry name" value="Tetratricopeptide repeat domain"/>
    <property type="match status" value="2"/>
</dbReference>
<evidence type="ECO:0000256" key="3">
    <source>
        <dbReference type="PROSITE-ProRule" id="PRU10141"/>
    </source>
</evidence>
<evidence type="ECO:0000313" key="6">
    <source>
        <dbReference type="EMBL" id="KAK8852347.1"/>
    </source>
</evidence>
<dbReference type="SUPFAM" id="SSF56112">
    <property type="entry name" value="Protein kinase-like (PK-like)"/>
    <property type="match status" value="3"/>
</dbReference>
<feature type="compositionally biased region" description="Basic and acidic residues" evidence="4">
    <location>
        <begin position="210"/>
        <end position="222"/>
    </location>
</feature>
<dbReference type="PROSITE" id="PS00107">
    <property type="entry name" value="PROTEIN_KINASE_ATP"/>
    <property type="match status" value="3"/>
</dbReference>
<sequence>MSSEGEQDIKTQPELIEKKKNKKAKIKPPSEKPDPPSEKPKPPSEKPEPPSEKPKPPSEKPKPPSEKPKPPSEKPKPPSEKPKPPSEKPKPPSEKPKPPSEKPKPPSKKPKPPSEKPEPPSEKPKPPSEKPEPPSEKPKSPKKSKKTDKSKSPSKKTKKSEKSEESEELKSPEEKKKPSKKKKSSSKKNKKSSKKDSTSSNEQIPLLPSSKDEEKSENHELHKLKTASSLTFDTSLYKNINDFQEIGKIGQGGYGDVKKYKNKQTGELYAFKFLTINADIESEQDEITIRLLRREIYISSLFNEPTLHPLYGIIDDIENGHFIIITPFYKKGDVAHMIALEKAKKAPANWDFTQKFIVMYGIASGMYILHKQDLIHRDLKPANILLTDELEPLITDFGMAKLVDQNNAMFQTMAAGTYIFAAPEIILGDADNVNYDGKLADVYSFGVLIYQLFTGITPFANIKSSLQLMRLIEKAERPEFPKDFNPSLKAFIEHCWDQKPDERPTFEQILQYIGDPKSIEAIGGIDLERFYKYQEKVVPDEKFLFDYDVEEEEEETEEEVNEKHHEEEEKEEIPEFDPNDFTIKPELIKDITDFEKIGPIGKGQFGIVNKYRDRETGELVAIKKVQSNLDDINLKREIWILSTFHHPSLQSLYGIIDDSEDNEFSMITPFYAKGDLSNLITLESKKKIPPEWDLTQKYIAVYGIAAGMYYLHKHNLIHRDLKPGNVLLNELFEPIIADFGLSKLIDQNNTMFQTMATGTPVFMAPEVVTSQDVGDGVSYDGKAADVYSYGMLCYQLLTRVTPFGNVNSQFQIFKILSAKKRPAIPPDFNESLKQFIEKCWTQEPEDRPPFVKILETLGNLDFIESIGDIDIERLDSYQSKVVPYKFRTIKASPQKALKLESEDAPEEEEKQEIPEFDPDNYTINPDLLKDLSDFQKIKQIGKGQFGDVYLYKDNDTSQLVAIKEVKSNLEDINLKREVWILSTFTHPTLQSLYGLIDDSEDNQFYMITPFYSKGDLINIINSENKHKSPQEWDLTQKYIVVYGIAAGLFFLHNHNLIHRDLKPDNVLLDEHFEPIITDFGCSKLIDQKNAMFQTAATGTPAYMAPEIVLSQAEGDDFAYDGKAADVYSYGMLCFQLLTGIQPFGNLKSQFQLINILQNEKRPEIPADFNEPLKQFIEKCWTQKPEERPPINAILETLSSFDFVESIGGIDLERLNEYQKKVVSHKYVTSKVAPQKPLREHRKRRERTINRKTIIKTPEEIIKGMADAGDRESQYRYGCLLRDGKGVPENQVEAAEYFKRSADQDYVDGIISYAKCLKEGIGVEKNEKEAYRLMESAAERDDSEVQYNLGLWYANDRPPQYALASSWLKKAADNSNPDPEAPAAYAQFLEKGKLGVIPPQNVIISYYKRSSDLGSPKGMYHMALLYHSGENPELPKDINQAIRLYGLSASKGIQDAVISLSYAYEENKKYDEAFNNAKFYADQDNFYGYLRLYELYEKGIGVKKDEQKSKEYLEKACEKRFNKVQSHVASLFAHAKGVPPSVEKAVFWTTKAAENESLDGMTSLGEYYNEGYGVEKNRDKALEWAHKGAKEGDLSALRLLAKIYGKKKDSNNEIKYLTEAANKGDERSMIKLGEIYNKLFKYSDSLGWYREAALNMNPAGCFNYGEELFTGNHVTKNVREGLKYLELSASLNYEKAIEMLHHIYNEGTADVPKDERKAAEYLLKLNQVRSASKKSRRRKSIASFPEIPV</sequence>
<dbReference type="SMART" id="SM00671">
    <property type="entry name" value="SEL1"/>
    <property type="match status" value="10"/>
</dbReference>
<evidence type="ECO:0000256" key="1">
    <source>
        <dbReference type="ARBA" id="ARBA00022741"/>
    </source>
</evidence>
<dbReference type="InterPro" id="IPR011009">
    <property type="entry name" value="Kinase-like_dom_sf"/>
</dbReference>
<dbReference type="InterPro" id="IPR006597">
    <property type="entry name" value="Sel1-like"/>
</dbReference>
<feature type="compositionally biased region" description="Acidic residues" evidence="4">
    <location>
        <begin position="568"/>
        <end position="577"/>
    </location>
</feature>
<keyword evidence="1 3" id="KW-0547">Nucleotide-binding</keyword>
<reference evidence="6 7" key="1">
    <citation type="submission" date="2024-04" db="EMBL/GenBank/DDBJ databases">
        <title>Tritrichomonas musculus Genome.</title>
        <authorList>
            <person name="Alves-Ferreira E."/>
            <person name="Grigg M."/>
            <person name="Lorenzi H."/>
            <person name="Galac M."/>
        </authorList>
    </citation>
    <scope>NUCLEOTIDE SEQUENCE [LARGE SCALE GENOMIC DNA]</scope>
    <source>
        <strain evidence="6 7">EAF2021</strain>
    </source>
</reference>
<name>A0ABR2HTL3_9EUKA</name>
<feature type="compositionally biased region" description="Acidic residues" evidence="4">
    <location>
        <begin position="550"/>
        <end position="560"/>
    </location>
</feature>
<dbReference type="PRINTS" id="PR01217">
    <property type="entry name" value="PRICHEXTENSN"/>
</dbReference>
<evidence type="ECO:0000259" key="5">
    <source>
        <dbReference type="PROSITE" id="PS50011"/>
    </source>
</evidence>
<feature type="region of interest" description="Disordered" evidence="4">
    <location>
        <begin position="1"/>
        <end position="222"/>
    </location>
</feature>
<accession>A0ABR2HTL3</accession>
<dbReference type="InterPro" id="IPR051681">
    <property type="entry name" value="Ser/Thr_Kinases-Pseudokinases"/>
</dbReference>
<dbReference type="PROSITE" id="PS50011">
    <property type="entry name" value="PROTEIN_KINASE_DOM"/>
    <property type="match status" value="3"/>
</dbReference>
<proteinExistence type="predicted"/>
<comment type="caution">
    <text evidence="6">The sequence shown here is derived from an EMBL/GenBank/DDBJ whole genome shotgun (WGS) entry which is preliminary data.</text>
</comment>
<feature type="domain" description="Protein kinase" evidence="5">
    <location>
        <begin position="594"/>
        <end position="863"/>
    </location>
</feature>
<feature type="compositionally biased region" description="Basic and acidic residues" evidence="4">
    <location>
        <begin position="7"/>
        <end position="18"/>
    </location>
</feature>
<feature type="compositionally biased region" description="Basic residues" evidence="4">
    <location>
        <begin position="140"/>
        <end position="159"/>
    </location>
</feature>
<dbReference type="Proteomes" id="UP001470230">
    <property type="component" value="Unassembled WGS sequence"/>
</dbReference>
<keyword evidence="7" id="KW-1185">Reference proteome</keyword>
<dbReference type="InterPro" id="IPR017441">
    <property type="entry name" value="Protein_kinase_ATP_BS"/>
</dbReference>
<feature type="binding site" evidence="3">
    <location>
        <position position="624"/>
    </location>
    <ligand>
        <name>ATP</name>
        <dbReference type="ChEBI" id="CHEBI:30616"/>
    </ligand>
</feature>
<dbReference type="InterPro" id="IPR000719">
    <property type="entry name" value="Prot_kinase_dom"/>
</dbReference>
<dbReference type="Pfam" id="PF08238">
    <property type="entry name" value="Sel1"/>
    <property type="match status" value="9"/>
</dbReference>
<dbReference type="SUPFAM" id="SSF81901">
    <property type="entry name" value="HCP-like"/>
    <property type="match status" value="2"/>
</dbReference>
<dbReference type="SMART" id="SM00220">
    <property type="entry name" value="S_TKc"/>
    <property type="match status" value="3"/>
</dbReference>
<protein>
    <recommendedName>
        <fullName evidence="5">Protein kinase domain-containing protein</fullName>
    </recommendedName>
</protein>
<feature type="compositionally biased region" description="Basic and acidic residues" evidence="4">
    <location>
        <begin position="112"/>
        <end position="139"/>
    </location>
</feature>
<feature type="compositionally biased region" description="Basic and acidic residues" evidence="4">
    <location>
        <begin position="160"/>
        <end position="176"/>
    </location>
</feature>